<evidence type="ECO:0000313" key="3">
    <source>
        <dbReference type="EMBL" id="SHO50153.1"/>
    </source>
</evidence>
<dbReference type="AlphaFoldDB" id="A0A1M7YC15"/>
<dbReference type="InterPro" id="IPR023155">
    <property type="entry name" value="Cyt_c-552/4"/>
</dbReference>
<proteinExistence type="predicted"/>
<reference evidence="3 4" key="1">
    <citation type="submission" date="2016-12" db="EMBL/GenBank/DDBJ databases">
        <authorList>
            <person name="Song W.-J."/>
            <person name="Kurnit D.M."/>
        </authorList>
    </citation>
    <scope>NUCLEOTIDE SEQUENCE [LARGE SCALE GENOMIC DNA]</scope>
    <source>
        <strain evidence="3 4">DSM 18488</strain>
    </source>
</reference>
<feature type="domain" description="Cytochrome c-552/4" evidence="2">
    <location>
        <begin position="287"/>
        <end position="329"/>
    </location>
</feature>
<dbReference type="Proteomes" id="UP000184603">
    <property type="component" value="Unassembled WGS sequence"/>
</dbReference>
<sequence>MGMSGRSRNRLALLSTVLLALIIAVMAVKEMLVKRPQQLYVTSSGAVDMCLSCHTEEKLDRAHDVEMIGCSPCHLGNPLAITKEEAHQEMVVNPGDLRIVDKTCSVEGCHPADVHKVKNSLMATNRGILGTLLFYWGESDSQNTDLTVEELIASGHNSFALDYYRKLCGTCHLWKQKNDIPDAPDFFNEKGGGCSACHFLIPETEIKAAESLVADTASEEEKAKKIHPHITAKVDQNNCIRCHNRSGRIGLSYIGIFESEGYGTPYEKGGMTRNQLPGARFYLEIADDIHHNKGMQCIDCHTRNEIMGDGTSYAHYEEQLEISCEVCHSTNPGTTRKNNVLNNLAGTNETPLLKGKIDGVMRPLRPPRPGVCDFSPHKRVSCEACHSTWVPQCYGCHVKQDQRGKHLDKLSLKETAGLWEEGRSYIRYEKPMLGIWENEVVIVTPGCQDMVTVVGKDGKDSGGFNRFTMAAINPHTTQKKGRECVDCHASPKTVGLGEGTIYQQDGKLAFRSMSRGIETSSGRTVPLDAWVDIEGEQLQHGSRPNVRPFNKKELQKILQVGLCAGCHDSYQDPLWTNYTADMACPVTTQAKGRKNETSKK</sequence>
<dbReference type="Gene3D" id="1.10.1130.10">
    <property type="entry name" value="Flavocytochrome C3, Chain A"/>
    <property type="match status" value="1"/>
</dbReference>
<keyword evidence="4" id="KW-1185">Reference proteome</keyword>
<evidence type="ECO:0000256" key="1">
    <source>
        <dbReference type="ARBA" id="ARBA00022729"/>
    </source>
</evidence>
<dbReference type="GO" id="GO:0016491">
    <property type="term" value="F:oxidoreductase activity"/>
    <property type="evidence" value="ECO:0007669"/>
    <property type="project" value="TreeGrafter"/>
</dbReference>
<dbReference type="InterPro" id="IPR051829">
    <property type="entry name" value="Multiheme_Cytochr_ET"/>
</dbReference>
<dbReference type="Pfam" id="PF13435">
    <property type="entry name" value="Cytochrome_C554"/>
    <property type="match status" value="1"/>
</dbReference>
<accession>A0A1M7YC15</accession>
<evidence type="ECO:0000259" key="2">
    <source>
        <dbReference type="Pfam" id="PF13435"/>
    </source>
</evidence>
<evidence type="ECO:0000313" key="4">
    <source>
        <dbReference type="Proteomes" id="UP000184603"/>
    </source>
</evidence>
<gene>
    <name evidence="3" type="ORF">SAMN02745220_03284</name>
</gene>
<dbReference type="InterPro" id="IPR036280">
    <property type="entry name" value="Multihaem_cyt_sf"/>
</dbReference>
<dbReference type="SUPFAM" id="SSF48695">
    <property type="entry name" value="Multiheme cytochromes"/>
    <property type="match status" value="2"/>
</dbReference>
<dbReference type="PANTHER" id="PTHR35038">
    <property type="entry name" value="DISSIMILATORY SULFITE REDUCTASE SIRA"/>
    <property type="match status" value="1"/>
</dbReference>
<name>A0A1M7YC15_9BACT</name>
<dbReference type="STRING" id="1121416.SAMN02745220_03284"/>
<dbReference type="PANTHER" id="PTHR35038:SF8">
    <property type="entry name" value="C-TYPE POLYHEME CYTOCHROME OMCC"/>
    <property type="match status" value="1"/>
</dbReference>
<protein>
    <recommendedName>
        <fullName evidence="2">Cytochrome c-552/4 domain-containing protein</fullName>
    </recommendedName>
</protein>
<keyword evidence="1" id="KW-0732">Signal</keyword>
<dbReference type="EMBL" id="FRFE01000017">
    <property type="protein sequence ID" value="SHO50153.1"/>
    <property type="molecule type" value="Genomic_DNA"/>
</dbReference>
<organism evidence="3 4">
    <name type="scientific">Desulfopila aestuarii DSM 18488</name>
    <dbReference type="NCBI Taxonomy" id="1121416"/>
    <lineage>
        <taxon>Bacteria</taxon>
        <taxon>Pseudomonadati</taxon>
        <taxon>Thermodesulfobacteriota</taxon>
        <taxon>Desulfobulbia</taxon>
        <taxon>Desulfobulbales</taxon>
        <taxon>Desulfocapsaceae</taxon>
        <taxon>Desulfopila</taxon>
    </lineage>
</organism>